<proteinExistence type="predicted"/>
<keyword evidence="2 4" id="KW-0863">Zinc-finger</keyword>
<evidence type="ECO:0000256" key="4">
    <source>
        <dbReference type="PROSITE-ProRule" id="PRU00502"/>
    </source>
</evidence>
<protein>
    <submittedName>
        <fullName evidence="7">Uncharacterized protein</fullName>
    </submittedName>
</protein>
<dbReference type="InterPro" id="IPR001394">
    <property type="entry name" value="Peptidase_C19_UCH"/>
</dbReference>
<dbReference type="Gene3D" id="3.90.70.10">
    <property type="entry name" value="Cysteine proteinases"/>
    <property type="match status" value="1"/>
</dbReference>
<feature type="domain" description="UBP-type" evidence="6">
    <location>
        <begin position="30"/>
        <end position="146"/>
    </location>
</feature>
<keyword evidence="8" id="KW-1185">Reference proteome</keyword>
<dbReference type="Pfam" id="PF00443">
    <property type="entry name" value="UCH"/>
    <property type="match status" value="1"/>
</dbReference>
<dbReference type="Proteomes" id="UP000183365">
    <property type="component" value="Unassembled WGS sequence"/>
</dbReference>
<dbReference type="OrthoDB" id="289038at2759"/>
<dbReference type="InterPro" id="IPR050164">
    <property type="entry name" value="Peptidase_C19"/>
</dbReference>
<evidence type="ECO:0000259" key="6">
    <source>
        <dbReference type="PROSITE" id="PS50271"/>
    </source>
</evidence>
<dbReference type="GO" id="GO:0016579">
    <property type="term" value="P:protein deubiquitination"/>
    <property type="evidence" value="ECO:0007669"/>
    <property type="project" value="InterPro"/>
</dbReference>
<evidence type="ECO:0000313" key="7">
    <source>
        <dbReference type="EMBL" id="SGZ41034.1"/>
    </source>
</evidence>
<dbReference type="GO" id="GO:0008270">
    <property type="term" value="F:zinc ion binding"/>
    <property type="evidence" value="ECO:0007669"/>
    <property type="project" value="UniProtKB-KW"/>
</dbReference>
<dbReference type="Pfam" id="PF02148">
    <property type="entry name" value="zf-UBP"/>
    <property type="match status" value="1"/>
</dbReference>
<dbReference type="PANTHER" id="PTHR24006:SF937">
    <property type="entry name" value="UBIQUITIN CARBOXYL-TERMINAL HYDROLASE"/>
    <property type="match status" value="1"/>
</dbReference>
<dbReference type="GO" id="GO:0005634">
    <property type="term" value="C:nucleus"/>
    <property type="evidence" value="ECO:0007669"/>
    <property type="project" value="TreeGrafter"/>
</dbReference>
<dbReference type="InterPro" id="IPR001607">
    <property type="entry name" value="Znf_UBP"/>
</dbReference>
<keyword evidence="3" id="KW-0862">Zinc</keyword>
<dbReference type="EMBL" id="FQNF01000075">
    <property type="protein sequence ID" value="SGZ41034.1"/>
    <property type="molecule type" value="Genomic_DNA"/>
</dbReference>
<sequence>MGKDTNTGVYKCSELNALMNSSGPNNSNSNYRQFVNKFEMLQNLIKKYENLPDQSEIYNCGTCKKNNKYPHHKNGIFLCLHCTFYGCNGLLSTQRQHFKEHNEKHIFGVNTSNLKLFCFHCNDYITDFHTTKNSDALDNVNFQMYLGLFKLNNFGATCYMNSVMQSLIHNPHFNNYFLTTEHYKTCNKLNEKECLTCLLVDLHALVFSGNLVNDKIMIDLLKMTLNPQLGLHHVFNGYTQQDAHEYWQFVLNKIHTEHVQSIGLKAQKKYLEFPHIDQCNCISHRTFQGILENSIICNDCNAITKNYEEFVDISVTINDKETSVLTECLTKSFSKEIINDYKYKCESCSFENNSIGKQSKIKNFPLTLCLQLKRFKQMNNGTLSKINKFVKFDEYIDVGSFSSDDRVSLVYELNCVVVHEGTNFNTGHYIVFVNMGKGIWFKFNDNKFSKVNLETVLSQSAYLLFYTAN</sequence>
<dbReference type="GO" id="GO:0005829">
    <property type="term" value="C:cytosol"/>
    <property type="evidence" value="ECO:0007669"/>
    <property type="project" value="TreeGrafter"/>
</dbReference>
<name>A0A1L0B3T0_9ASCO</name>
<dbReference type="InterPro" id="IPR013083">
    <property type="entry name" value="Znf_RING/FYVE/PHD"/>
</dbReference>
<accession>A0A1L0B3T0</accession>
<dbReference type="PROSITE" id="PS50235">
    <property type="entry name" value="USP_3"/>
    <property type="match status" value="1"/>
</dbReference>
<evidence type="ECO:0000256" key="3">
    <source>
        <dbReference type="ARBA" id="ARBA00022833"/>
    </source>
</evidence>
<feature type="domain" description="USP" evidence="5">
    <location>
        <begin position="149"/>
        <end position="469"/>
    </location>
</feature>
<dbReference type="Gene3D" id="3.30.40.10">
    <property type="entry name" value="Zinc/RING finger domain, C3HC4 (zinc finger)"/>
    <property type="match status" value="1"/>
</dbReference>
<dbReference type="InterPro" id="IPR028889">
    <property type="entry name" value="USP"/>
</dbReference>
<dbReference type="InterPro" id="IPR038765">
    <property type="entry name" value="Papain-like_cys_pep_sf"/>
</dbReference>
<dbReference type="GO" id="GO:0004843">
    <property type="term" value="F:cysteine-type deubiquitinase activity"/>
    <property type="evidence" value="ECO:0007669"/>
    <property type="project" value="InterPro"/>
</dbReference>
<dbReference type="SUPFAM" id="SSF54001">
    <property type="entry name" value="Cysteine proteinases"/>
    <property type="match status" value="1"/>
</dbReference>
<evidence type="ECO:0000256" key="2">
    <source>
        <dbReference type="ARBA" id="ARBA00022771"/>
    </source>
</evidence>
<dbReference type="SUPFAM" id="SSF57850">
    <property type="entry name" value="RING/U-box"/>
    <property type="match status" value="1"/>
</dbReference>
<evidence type="ECO:0000256" key="1">
    <source>
        <dbReference type="ARBA" id="ARBA00022723"/>
    </source>
</evidence>
<organism evidence="7 8">
    <name type="scientific">Hanseniaspora guilliermondii</name>
    <dbReference type="NCBI Taxonomy" id="56406"/>
    <lineage>
        <taxon>Eukaryota</taxon>
        <taxon>Fungi</taxon>
        <taxon>Dikarya</taxon>
        <taxon>Ascomycota</taxon>
        <taxon>Saccharomycotina</taxon>
        <taxon>Saccharomycetes</taxon>
        <taxon>Saccharomycodales</taxon>
        <taxon>Saccharomycodaceae</taxon>
        <taxon>Hanseniaspora</taxon>
    </lineage>
</organism>
<dbReference type="PANTHER" id="PTHR24006">
    <property type="entry name" value="UBIQUITIN CARBOXYL-TERMINAL HYDROLASE"/>
    <property type="match status" value="1"/>
</dbReference>
<dbReference type="AlphaFoldDB" id="A0A1L0B3T0"/>
<dbReference type="PROSITE" id="PS50271">
    <property type="entry name" value="ZF_UBP"/>
    <property type="match status" value="1"/>
</dbReference>
<evidence type="ECO:0000313" key="8">
    <source>
        <dbReference type="Proteomes" id="UP000183365"/>
    </source>
</evidence>
<dbReference type="VEuPathDB" id="FungiDB:HGUI_03234"/>
<reference evidence="8" key="1">
    <citation type="submission" date="2016-11" db="EMBL/GenBank/DDBJ databases">
        <authorList>
            <person name="Guldener U."/>
        </authorList>
    </citation>
    <scope>NUCLEOTIDE SEQUENCE [LARGE SCALE GENOMIC DNA]</scope>
</reference>
<dbReference type="PROSITE" id="PS00973">
    <property type="entry name" value="USP_2"/>
    <property type="match status" value="1"/>
</dbReference>
<gene>
    <name evidence="7" type="ORF">HGUI_03234</name>
</gene>
<evidence type="ECO:0000259" key="5">
    <source>
        <dbReference type="PROSITE" id="PS50235"/>
    </source>
</evidence>
<dbReference type="InterPro" id="IPR018200">
    <property type="entry name" value="USP_CS"/>
</dbReference>
<keyword evidence="1" id="KW-0479">Metal-binding</keyword>